<evidence type="ECO:0000256" key="1">
    <source>
        <dbReference type="SAM" id="SignalP"/>
    </source>
</evidence>
<evidence type="ECO:0008006" key="4">
    <source>
        <dbReference type="Google" id="ProtNLM"/>
    </source>
</evidence>
<dbReference type="EMBL" id="RBAM01000009">
    <property type="protein sequence ID" value="RKN69943.1"/>
    <property type="molecule type" value="Genomic_DNA"/>
</dbReference>
<reference evidence="2 3" key="1">
    <citation type="journal article" date="2015" name="Antonie Van Leeuwenhoek">
        <title>Streptomyces klenkii sp. nov., isolated from deep marine sediment.</title>
        <authorList>
            <person name="Veyisoglu A."/>
            <person name="Sahin N."/>
        </authorList>
    </citation>
    <scope>NUCLEOTIDE SEQUENCE [LARGE SCALE GENOMIC DNA]</scope>
    <source>
        <strain evidence="2 3">KCTC 29202</strain>
    </source>
</reference>
<feature type="signal peptide" evidence="1">
    <location>
        <begin position="1"/>
        <end position="30"/>
    </location>
</feature>
<feature type="chain" id="PRO_5017454903" description="DUF320 domain-containing protein" evidence="1">
    <location>
        <begin position="31"/>
        <end position="69"/>
    </location>
</feature>
<evidence type="ECO:0000313" key="3">
    <source>
        <dbReference type="Proteomes" id="UP000270343"/>
    </source>
</evidence>
<keyword evidence="3" id="KW-1185">Reference proteome</keyword>
<organism evidence="2 3">
    <name type="scientific">Streptomyces klenkii</name>
    <dbReference type="NCBI Taxonomy" id="1420899"/>
    <lineage>
        <taxon>Bacteria</taxon>
        <taxon>Bacillati</taxon>
        <taxon>Actinomycetota</taxon>
        <taxon>Actinomycetes</taxon>
        <taxon>Kitasatosporales</taxon>
        <taxon>Streptomycetaceae</taxon>
        <taxon>Streptomyces</taxon>
    </lineage>
</organism>
<dbReference type="AlphaFoldDB" id="A0A3B0B7D6"/>
<sequence length="69" mass="6878">MKRLRSALTTAAATALLSVCGVVLASPAHAEADVNLLGGVATVTLDGTIDVTLLGIPLPSLPNLLEGTI</sequence>
<comment type="caution">
    <text evidence="2">The sequence shown here is derived from an EMBL/GenBank/DDBJ whole genome shotgun (WGS) entry which is preliminary data.</text>
</comment>
<gene>
    <name evidence="2" type="ORF">D7231_23150</name>
</gene>
<name>A0A3B0B7D6_9ACTN</name>
<protein>
    <recommendedName>
        <fullName evidence="4">DUF320 domain-containing protein</fullName>
    </recommendedName>
</protein>
<accession>A0A3B0B7D6</accession>
<keyword evidence="1" id="KW-0732">Signal</keyword>
<dbReference type="Proteomes" id="UP000270343">
    <property type="component" value="Unassembled WGS sequence"/>
</dbReference>
<dbReference type="RefSeq" id="WP_120757424.1">
    <property type="nucleotide sequence ID" value="NZ_JBFADQ010000044.1"/>
</dbReference>
<evidence type="ECO:0000313" key="2">
    <source>
        <dbReference type="EMBL" id="RKN69943.1"/>
    </source>
</evidence>
<proteinExistence type="predicted"/>